<comment type="caution">
    <text evidence="1">The sequence shown here is derived from an EMBL/GenBank/DDBJ whole genome shotgun (WGS) entry which is preliminary data.</text>
</comment>
<protein>
    <submittedName>
        <fullName evidence="1">Uncharacterized protein</fullName>
    </submittedName>
</protein>
<sequence>MLNIEWAECRIKPYICDVLSGLVYITIDKHIVAFYYTVGWSNDVNAGASRLVTGSHLLRDHLEVIRSEVTNN</sequence>
<dbReference type="Proteomes" id="UP001364617">
    <property type="component" value="Unassembled WGS sequence"/>
</dbReference>
<keyword evidence="2" id="KW-1185">Reference proteome</keyword>
<name>A0AAN9DAF6_9TELE</name>
<evidence type="ECO:0000313" key="1">
    <source>
        <dbReference type="EMBL" id="KAK7162905.1"/>
    </source>
</evidence>
<dbReference type="EMBL" id="JAYKXH010000007">
    <property type="protein sequence ID" value="KAK7162905.1"/>
    <property type="molecule type" value="Genomic_DNA"/>
</dbReference>
<gene>
    <name evidence="1" type="ORF">R3I93_007067</name>
</gene>
<proteinExistence type="predicted"/>
<organism evidence="1 2">
    <name type="scientific">Phoxinus phoxinus</name>
    <name type="common">Eurasian minnow</name>
    <dbReference type="NCBI Taxonomy" id="58324"/>
    <lineage>
        <taxon>Eukaryota</taxon>
        <taxon>Metazoa</taxon>
        <taxon>Chordata</taxon>
        <taxon>Craniata</taxon>
        <taxon>Vertebrata</taxon>
        <taxon>Euteleostomi</taxon>
        <taxon>Actinopterygii</taxon>
        <taxon>Neopterygii</taxon>
        <taxon>Teleostei</taxon>
        <taxon>Ostariophysi</taxon>
        <taxon>Cypriniformes</taxon>
        <taxon>Leuciscidae</taxon>
        <taxon>Phoxininae</taxon>
        <taxon>Phoxinus</taxon>
    </lineage>
</organism>
<reference evidence="1 2" key="1">
    <citation type="submission" date="2024-02" db="EMBL/GenBank/DDBJ databases">
        <title>Chromosome-level genome assembly of the Eurasian Minnow (Phoxinus phoxinus).</title>
        <authorList>
            <person name="Oriowo T.O."/>
            <person name="Martin S."/>
            <person name="Stange M."/>
            <person name="Chrysostomakis Y."/>
            <person name="Brown T."/>
            <person name="Winkler S."/>
            <person name="Kukowka S."/>
            <person name="Myers E.W."/>
            <person name="Bohne A."/>
        </authorList>
    </citation>
    <scope>NUCLEOTIDE SEQUENCE [LARGE SCALE GENOMIC DNA]</scope>
    <source>
        <strain evidence="1">ZFMK-TIS-60720</strain>
        <tissue evidence="1">Whole Organism</tissue>
    </source>
</reference>
<evidence type="ECO:0000313" key="2">
    <source>
        <dbReference type="Proteomes" id="UP001364617"/>
    </source>
</evidence>
<dbReference type="AlphaFoldDB" id="A0AAN9DAF6"/>
<accession>A0AAN9DAF6</accession>